<dbReference type="Gene3D" id="3.10.105.10">
    <property type="entry name" value="Dipeptide-binding Protein, Domain 3"/>
    <property type="match status" value="1"/>
</dbReference>
<dbReference type="Gene3D" id="3.40.190.10">
    <property type="entry name" value="Periplasmic binding protein-like II"/>
    <property type="match status" value="1"/>
</dbReference>
<reference evidence="7 8" key="1">
    <citation type="submission" date="2018-12" db="EMBL/GenBank/DDBJ databases">
        <title>Bacillus yapensis draft genome sequence.</title>
        <authorList>
            <person name="Yu L."/>
            <person name="Xu X."/>
            <person name="Tang X."/>
        </authorList>
    </citation>
    <scope>NUCLEOTIDE SEQUENCE [LARGE SCALE GENOMIC DNA]</scope>
    <source>
        <strain evidence="7 8">XXST-01</strain>
    </source>
</reference>
<dbReference type="Proteomes" id="UP000271374">
    <property type="component" value="Unassembled WGS sequence"/>
</dbReference>
<keyword evidence="3" id="KW-0813">Transport</keyword>
<protein>
    <recommendedName>
        <fullName evidence="6">Solute-binding protein family 5 domain-containing protein</fullName>
    </recommendedName>
</protein>
<dbReference type="Gene3D" id="3.90.76.10">
    <property type="entry name" value="Dipeptide-binding Protein, Domain 1"/>
    <property type="match status" value="1"/>
</dbReference>
<feature type="signal peptide" evidence="5">
    <location>
        <begin position="1"/>
        <end position="20"/>
    </location>
</feature>
<feature type="chain" id="PRO_5038538752" description="Solute-binding protein family 5 domain-containing protein" evidence="5">
    <location>
        <begin position="21"/>
        <end position="517"/>
    </location>
</feature>
<evidence type="ECO:0000256" key="5">
    <source>
        <dbReference type="SAM" id="SignalP"/>
    </source>
</evidence>
<dbReference type="PIRSF" id="PIRSF002741">
    <property type="entry name" value="MppA"/>
    <property type="match status" value="1"/>
</dbReference>
<dbReference type="AlphaFoldDB" id="A0A3S0KR45"/>
<dbReference type="GO" id="GO:0015833">
    <property type="term" value="P:peptide transport"/>
    <property type="evidence" value="ECO:0007669"/>
    <property type="project" value="TreeGrafter"/>
</dbReference>
<dbReference type="EMBL" id="RXNT01000001">
    <property type="protein sequence ID" value="RTR36390.1"/>
    <property type="molecule type" value="Genomic_DNA"/>
</dbReference>
<dbReference type="SUPFAM" id="SSF53850">
    <property type="entry name" value="Periplasmic binding protein-like II"/>
    <property type="match status" value="1"/>
</dbReference>
<dbReference type="GO" id="GO:0042597">
    <property type="term" value="C:periplasmic space"/>
    <property type="evidence" value="ECO:0007669"/>
    <property type="project" value="UniProtKB-ARBA"/>
</dbReference>
<feature type="domain" description="Solute-binding protein family 5" evidence="6">
    <location>
        <begin position="89"/>
        <end position="438"/>
    </location>
</feature>
<dbReference type="InterPro" id="IPR030678">
    <property type="entry name" value="Peptide/Ni-bd"/>
</dbReference>
<dbReference type="InterPro" id="IPR039424">
    <property type="entry name" value="SBP_5"/>
</dbReference>
<proteinExistence type="inferred from homology"/>
<gene>
    <name evidence="7" type="ORF">EKG37_02200</name>
</gene>
<dbReference type="OrthoDB" id="9796817at2"/>
<dbReference type="InterPro" id="IPR000914">
    <property type="entry name" value="SBP_5_dom"/>
</dbReference>
<dbReference type="PROSITE" id="PS01040">
    <property type="entry name" value="SBP_BACTERIAL_5"/>
    <property type="match status" value="1"/>
</dbReference>
<evidence type="ECO:0000256" key="1">
    <source>
        <dbReference type="ARBA" id="ARBA00004193"/>
    </source>
</evidence>
<keyword evidence="8" id="KW-1185">Reference proteome</keyword>
<sequence>MMSNNKFLLALFLIVTLLLAACTEGTNVEGDSSSSPDSDSNAANSGPLVIGFEADATTLLANHDVNYTTDTLIRNIYDPLIDRDPQTAEFIPVLAEEWKNVDEKTWYLKLKEGIKFQNGADFNANAVKFSIDYILDENNGSFYRSRWANVEEVVVLSDYEVEIHTSVPFPSLIQRIAEDLLIMEPGYVQEVGIEKASSEPVGTGAYTFVDWSRDNYLKLKANEDYWQGKPKIEEVEFRIIPEFSARMSAFMSGEIHLFKNIPVDSVEQFESDEVKQVSSSRINYLALSNLVDGPLKDLKVRQAINYAIDADELLETVLSGNGTRITGPLSKLNADYAETKDYRYDPELAVKLLEEAGFKPEDLSLTLDTPSGRYPMDSHIAQAIASQLQSIGINVEVRVNEWGQHLEKIQKRETGDMYILGWGPAFDAQSTIENLFTKEAPYSSFYEENIEKKIKETNQLFNQDERYAGYAELQQELVEQAAWVPLWQQADLYAVKTSLSFSPRVDEKMNVFEMAWN</sequence>
<evidence type="ECO:0000259" key="6">
    <source>
        <dbReference type="Pfam" id="PF00496"/>
    </source>
</evidence>
<dbReference type="InterPro" id="IPR023765">
    <property type="entry name" value="SBP_5_CS"/>
</dbReference>
<dbReference type="Pfam" id="PF00496">
    <property type="entry name" value="SBP_bac_5"/>
    <property type="match status" value="1"/>
</dbReference>
<comment type="subcellular location">
    <subcellularLocation>
        <location evidence="1">Cell membrane</location>
        <topology evidence="1">Lipid-anchor</topology>
    </subcellularLocation>
</comment>
<evidence type="ECO:0000256" key="2">
    <source>
        <dbReference type="ARBA" id="ARBA00005695"/>
    </source>
</evidence>
<evidence type="ECO:0000313" key="8">
    <source>
        <dbReference type="Proteomes" id="UP000271374"/>
    </source>
</evidence>
<comment type="similarity">
    <text evidence="2">Belongs to the bacterial solute-binding protein 5 family.</text>
</comment>
<keyword evidence="4 5" id="KW-0732">Signal</keyword>
<name>A0A3S0KR45_9BACI</name>
<organism evidence="7 8">
    <name type="scientific">Bacillus yapensis</name>
    <dbReference type="NCBI Taxonomy" id="2492960"/>
    <lineage>
        <taxon>Bacteria</taxon>
        <taxon>Bacillati</taxon>
        <taxon>Bacillota</taxon>
        <taxon>Bacilli</taxon>
        <taxon>Bacillales</taxon>
        <taxon>Bacillaceae</taxon>
        <taxon>Bacillus</taxon>
    </lineage>
</organism>
<dbReference type="PANTHER" id="PTHR30290:SF9">
    <property type="entry name" value="OLIGOPEPTIDE-BINDING PROTEIN APPA"/>
    <property type="match status" value="1"/>
</dbReference>
<evidence type="ECO:0000313" key="7">
    <source>
        <dbReference type="EMBL" id="RTR36390.1"/>
    </source>
</evidence>
<dbReference type="GO" id="GO:1904680">
    <property type="term" value="F:peptide transmembrane transporter activity"/>
    <property type="evidence" value="ECO:0007669"/>
    <property type="project" value="TreeGrafter"/>
</dbReference>
<evidence type="ECO:0000256" key="4">
    <source>
        <dbReference type="ARBA" id="ARBA00022729"/>
    </source>
</evidence>
<dbReference type="GO" id="GO:0043190">
    <property type="term" value="C:ATP-binding cassette (ABC) transporter complex"/>
    <property type="evidence" value="ECO:0007669"/>
    <property type="project" value="InterPro"/>
</dbReference>
<accession>A0A3S0KR45</accession>
<comment type="caution">
    <text evidence="7">The sequence shown here is derived from an EMBL/GenBank/DDBJ whole genome shotgun (WGS) entry which is preliminary data.</text>
</comment>
<dbReference type="PROSITE" id="PS51257">
    <property type="entry name" value="PROKAR_LIPOPROTEIN"/>
    <property type="match status" value="1"/>
</dbReference>
<dbReference type="PANTHER" id="PTHR30290">
    <property type="entry name" value="PERIPLASMIC BINDING COMPONENT OF ABC TRANSPORTER"/>
    <property type="match status" value="1"/>
</dbReference>
<evidence type="ECO:0000256" key="3">
    <source>
        <dbReference type="ARBA" id="ARBA00022448"/>
    </source>
</evidence>